<keyword evidence="3" id="KW-0809">Transit peptide</keyword>
<reference evidence="5" key="1">
    <citation type="submission" date="2015-04" db="UniProtKB">
        <authorList>
            <consortium name="EnsemblPlants"/>
        </authorList>
    </citation>
    <scope>IDENTIFICATION</scope>
</reference>
<name>A0A0E0KJB4_ORYPU</name>
<evidence type="ECO:0000256" key="1">
    <source>
        <dbReference type="ARBA" id="ARBA00007626"/>
    </source>
</evidence>
<feature type="repeat" description="PPR" evidence="4">
    <location>
        <begin position="331"/>
        <end position="361"/>
    </location>
</feature>
<evidence type="ECO:0000256" key="2">
    <source>
        <dbReference type="ARBA" id="ARBA00022737"/>
    </source>
</evidence>
<feature type="repeat" description="PPR" evidence="4">
    <location>
        <begin position="505"/>
        <end position="535"/>
    </location>
</feature>
<dbReference type="NCBIfam" id="TIGR00756">
    <property type="entry name" value="PPR"/>
    <property type="match status" value="9"/>
</dbReference>
<evidence type="ECO:0008006" key="7">
    <source>
        <dbReference type="Google" id="ProtNLM"/>
    </source>
</evidence>
<dbReference type="Gramene" id="OPUNC03G32060.1">
    <property type="protein sequence ID" value="OPUNC03G32060.1"/>
    <property type="gene ID" value="OPUNC03G32060"/>
</dbReference>
<dbReference type="PANTHER" id="PTHR46128">
    <property type="entry name" value="MITOCHONDRIAL GROUP I INTRON SPLICING FACTOR CCM1"/>
    <property type="match status" value="1"/>
</dbReference>
<organism evidence="5">
    <name type="scientific">Oryza punctata</name>
    <name type="common">Red rice</name>
    <dbReference type="NCBI Taxonomy" id="4537"/>
    <lineage>
        <taxon>Eukaryota</taxon>
        <taxon>Viridiplantae</taxon>
        <taxon>Streptophyta</taxon>
        <taxon>Embryophyta</taxon>
        <taxon>Tracheophyta</taxon>
        <taxon>Spermatophyta</taxon>
        <taxon>Magnoliopsida</taxon>
        <taxon>Liliopsida</taxon>
        <taxon>Poales</taxon>
        <taxon>Poaceae</taxon>
        <taxon>BOP clade</taxon>
        <taxon>Oryzoideae</taxon>
        <taxon>Oryzeae</taxon>
        <taxon>Oryzinae</taxon>
        <taxon>Oryza</taxon>
    </lineage>
</organism>
<dbReference type="Gene3D" id="1.25.40.10">
    <property type="entry name" value="Tetratricopeptide repeat domain"/>
    <property type="match status" value="4"/>
</dbReference>
<dbReference type="SUPFAM" id="SSF81901">
    <property type="entry name" value="HCP-like"/>
    <property type="match status" value="1"/>
</dbReference>
<dbReference type="PROSITE" id="PS51375">
    <property type="entry name" value="PPR"/>
    <property type="match status" value="9"/>
</dbReference>
<dbReference type="HOGENOM" id="CLU_002706_49_20_1"/>
<evidence type="ECO:0000256" key="3">
    <source>
        <dbReference type="ARBA" id="ARBA00022946"/>
    </source>
</evidence>
<sequence length="646" mass="72717">MLNLSKGEIFRYTIIRAELREHVLPPPEHDLDVLLLAPTELEHPGVNLRVGLDDGVLLGLVPLDRRVHEPHPEAHVEHLAAGAHRPRVRLHQRPLPLHHHGLAIRVHHPLLAERNPGFEVGFGGGLLGGVPGARLPASDGAEDELGAEGMVEEEVEGGSNHGMGGVRRTLLEARKVFVRMLSSGVGGGDALVDTADPAKRLFKLIISCRKASAVEHELDHSGLRVTPDVAERVLERLDNAGMLAYRFFEWARRQKRGVCAHTVRSYHTVIASLAKIRQYQLMWDVVAVMRREGVVNVETFGIIMRKYARAQKVDEAMYTFNVMEKYGVVPNLAAFNSLLGALCKSKNVRKAQEIFDKMNNQFNPDAKTYSILLEGWGRAPNLPKMREVYSEMLDAGCEADIVTYGIMIDSLCKTGRVEEAVRVVQDMTSRGCQPTTYIYSVLVHTYGVEMRIEDAVATFLDMEKDGIVPDIVVYNALVSAFCKAKKFENAFRVLNDMEGHGITPNSRTWNIILNHLISLGKDDEAYRVFRRMIKCCQPDSDTYTMMIKMFCENDKVEMALKVWKYMRLKQFLPSMHTFSVLINGLCDKREVSQACVLLEDMIEKGIRPPGSTFGKLRQLLLKEGRKDVLDFLVEKMNILIQEPLFD</sequence>
<evidence type="ECO:0000313" key="6">
    <source>
        <dbReference type="Proteomes" id="UP000026962"/>
    </source>
</evidence>
<evidence type="ECO:0000256" key="4">
    <source>
        <dbReference type="PROSITE-ProRule" id="PRU00708"/>
    </source>
</evidence>
<dbReference type="eggNOG" id="KOG4197">
    <property type="taxonomic scope" value="Eukaryota"/>
</dbReference>
<feature type="repeat" description="PPR" evidence="4">
    <location>
        <begin position="296"/>
        <end position="330"/>
    </location>
</feature>
<proteinExistence type="inferred from homology"/>
<dbReference type="Pfam" id="PF13041">
    <property type="entry name" value="PPR_2"/>
    <property type="match status" value="4"/>
</dbReference>
<feature type="repeat" description="PPR" evidence="4">
    <location>
        <begin position="435"/>
        <end position="469"/>
    </location>
</feature>
<accession>A0A0E0KJB4</accession>
<evidence type="ECO:0000313" key="5">
    <source>
        <dbReference type="EnsemblPlants" id="OPUNC03G32060.1"/>
    </source>
</evidence>
<feature type="repeat" description="PPR" evidence="4">
    <location>
        <begin position="539"/>
        <end position="573"/>
    </location>
</feature>
<dbReference type="Pfam" id="PF01535">
    <property type="entry name" value="PPR"/>
    <property type="match status" value="1"/>
</dbReference>
<reference evidence="5" key="2">
    <citation type="submission" date="2018-05" db="EMBL/GenBank/DDBJ databases">
        <title>OpunRS2 (Oryza punctata Reference Sequence Version 2).</title>
        <authorList>
            <person name="Zhang J."/>
            <person name="Kudrna D."/>
            <person name="Lee S."/>
            <person name="Talag J."/>
            <person name="Welchert J."/>
            <person name="Wing R.A."/>
        </authorList>
    </citation>
    <scope>NUCLEOTIDE SEQUENCE [LARGE SCALE GENOMIC DNA]</scope>
</reference>
<dbReference type="InterPro" id="IPR002885">
    <property type="entry name" value="PPR_rpt"/>
</dbReference>
<comment type="similarity">
    <text evidence="1">Belongs to the PPR family. P subfamily.</text>
</comment>
<dbReference type="OMA" id="CKIMISC"/>
<feature type="repeat" description="PPR" evidence="4">
    <location>
        <begin position="574"/>
        <end position="608"/>
    </location>
</feature>
<dbReference type="STRING" id="4537.A0A0E0KJB4"/>
<dbReference type="Proteomes" id="UP000026962">
    <property type="component" value="Chromosome 3"/>
</dbReference>
<keyword evidence="6" id="KW-1185">Reference proteome</keyword>
<dbReference type="InterPro" id="IPR050872">
    <property type="entry name" value="PPR_P_subfamily"/>
</dbReference>
<dbReference type="InterPro" id="IPR011990">
    <property type="entry name" value="TPR-like_helical_dom_sf"/>
</dbReference>
<feature type="repeat" description="PPR" evidence="4">
    <location>
        <begin position="365"/>
        <end position="399"/>
    </location>
</feature>
<keyword evidence="2" id="KW-0677">Repeat</keyword>
<feature type="repeat" description="PPR" evidence="4">
    <location>
        <begin position="400"/>
        <end position="434"/>
    </location>
</feature>
<dbReference type="AlphaFoldDB" id="A0A0E0KJB4"/>
<dbReference type="EnsemblPlants" id="OPUNC03G32060.1">
    <property type="protein sequence ID" value="OPUNC03G32060.1"/>
    <property type="gene ID" value="OPUNC03G32060"/>
</dbReference>
<protein>
    <recommendedName>
        <fullName evidence="7">Pentacotripeptide-repeat region of PRORP domain-containing protein</fullName>
    </recommendedName>
</protein>
<feature type="repeat" description="PPR" evidence="4">
    <location>
        <begin position="470"/>
        <end position="504"/>
    </location>
</feature>
<dbReference type="PANTHER" id="PTHR46128:SF134">
    <property type="entry name" value="PENTACOTRIPEPTIDE-REPEAT REGION OF PRORP DOMAIN-CONTAINING PROTEIN"/>
    <property type="match status" value="1"/>
</dbReference>